<dbReference type="Proteomes" id="UP000198761">
    <property type="component" value="Unassembled WGS sequence"/>
</dbReference>
<organism evidence="1 2">
    <name type="scientific">Gemmobacter aquatilis</name>
    <dbReference type="NCBI Taxonomy" id="933059"/>
    <lineage>
        <taxon>Bacteria</taxon>
        <taxon>Pseudomonadati</taxon>
        <taxon>Pseudomonadota</taxon>
        <taxon>Alphaproteobacteria</taxon>
        <taxon>Rhodobacterales</taxon>
        <taxon>Paracoccaceae</taxon>
        <taxon>Gemmobacter</taxon>
    </lineage>
</organism>
<dbReference type="AlphaFoldDB" id="A0A1H8NGX6"/>
<protein>
    <submittedName>
        <fullName evidence="1">Uncharacterized protein</fullName>
    </submittedName>
</protein>
<evidence type="ECO:0000313" key="2">
    <source>
        <dbReference type="Proteomes" id="UP000198761"/>
    </source>
</evidence>
<name>A0A1H8NGX6_9RHOB</name>
<sequence>MALIAKKGAIRVHHFAHSNGEECVAAGETALHREAKNVLIATPELLLPKLMVRGKQCLEKRIVRLHSIEIETWEGGFRPDLRATMSIGEVTRILFIEIRVTHAVDEFKLEKVRNAGHSMIEIDLASINREVTRSALSNLLRKTAPREWLHHRKTEEFKAAILEEERQQRLREDEKAQQAAFLAEERRTARAAAKTRAPSKGTAAEERSAAQQVLEWRALGKDHFFALAADDQIFDVPPAVWRARVLSFFAPWIDRNVAERDATSFDRMVGLTLADIRQAGWVKPEFLVEASKTQRTFASAAIAGFLAAVSKGQQASTVANSRAVDLADFRRPLQARHKENLSLLEKVKRVEGYLVKEHGAQLGYGPKGLSPTANGAAWLASANISKFGNYSASRLLDSLLAVLGPTIKGTETCPAPKELASLALAIFENGGDVTVQFLSGRQKAVNQLAKNTRGERVDAELDKLMSWLDPALQGLEALGAWQDARLPDLLPSEQSLRALLETSVDGPLTYSEVDELNAKSQDAKSIIEPVALIWNLTKDLGLERLMRGLRNILLHHFLKFEADAKFGRQAFCEALRVLKPLVVRLAEVEKDGQYGMEGATPEDFALRSLLSCPEPGSRSILDCALKGDSTNARRLTNLVAAPRIKPPWIMKELPMSL</sequence>
<proteinExistence type="predicted"/>
<gene>
    <name evidence="1" type="ORF">SAMN04488103_11919</name>
</gene>
<reference evidence="1 2" key="1">
    <citation type="submission" date="2016-10" db="EMBL/GenBank/DDBJ databases">
        <authorList>
            <person name="de Groot N.N."/>
        </authorList>
    </citation>
    <scope>NUCLEOTIDE SEQUENCE [LARGE SCALE GENOMIC DNA]</scope>
    <source>
        <strain evidence="1 2">DSM 3857</strain>
    </source>
</reference>
<evidence type="ECO:0000313" key="1">
    <source>
        <dbReference type="EMBL" id="SEO28816.1"/>
    </source>
</evidence>
<accession>A0A1H8NGX6</accession>
<dbReference type="EMBL" id="FOCE01000019">
    <property type="protein sequence ID" value="SEO28816.1"/>
    <property type="molecule type" value="Genomic_DNA"/>
</dbReference>
<keyword evidence="2" id="KW-1185">Reference proteome</keyword>